<evidence type="ECO:0000313" key="6">
    <source>
        <dbReference type="Proteomes" id="UP000747399"/>
    </source>
</evidence>
<evidence type="ECO:0000259" key="4">
    <source>
        <dbReference type="Pfam" id="PF00892"/>
    </source>
</evidence>
<gene>
    <name evidence="5" type="ORF">Vafri_21721</name>
</gene>
<feature type="transmembrane region" description="Helical" evidence="3">
    <location>
        <begin position="182"/>
        <end position="202"/>
    </location>
</feature>
<dbReference type="GO" id="GO:0016020">
    <property type="term" value="C:membrane"/>
    <property type="evidence" value="ECO:0007669"/>
    <property type="project" value="InterPro"/>
</dbReference>
<sequence>MQSSQPPAKRLLLFNFGVYTRVASADARAATGDGTDMTSPATSGYDSDSVELSQQLQTPGPTSPVASPSSTVSLGATCVSLPHAHNPVPLFAYPLLVAAVFAVSSAASVFSKMREVPPVTLAAWRLQLTSVFLGLGSAVQWRQLAPADRLRALRSFGWLAGSGACLAVHFGSWVWGLQHTSLTHSLLMVSATPVLLAAVSLARGQPLSRGELGGTLVGLAGAIVLSVGASSGGEEHVGLAGDLASLLASAVMVGYLSVGRRLRQWMPIFVYAFPVTGIAALGLTLGGLALEPVTLTGSGSGGVFGWLRSGHYAPWVLYLALGPGLVGHTGFNTLLRYLSPLTVALAFQMEPLIGSVIGWAAGVLQPPGGLTYCGGMLVIAATVWVTLASTARERAGHGEVGVKTGAEVGPVTPATALVCSRRKVRAGDVVERAEGPGRERVLEEGWGLLKVGGGRDEEA</sequence>
<feature type="transmembrane region" description="Helical" evidence="3">
    <location>
        <begin position="156"/>
        <end position="176"/>
    </location>
</feature>
<protein>
    <recommendedName>
        <fullName evidence="4">EamA domain-containing protein</fullName>
    </recommendedName>
</protein>
<dbReference type="EMBL" id="BNCO01000118">
    <property type="protein sequence ID" value="GIL68445.1"/>
    <property type="molecule type" value="Genomic_DNA"/>
</dbReference>
<keyword evidence="6" id="KW-1185">Reference proteome</keyword>
<feature type="compositionally biased region" description="Polar residues" evidence="2">
    <location>
        <begin position="37"/>
        <end position="57"/>
    </location>
</feature>
<feature type="transmembrane region" description="Helical" evidence="3">
    <location>
        <begin position="369"/>
        <end position="387"/>
    </location>
</feature>
<dbReference type="SUPFAM" id="SSF103481">
    <property type="entry name" value="Multidrug resistance efflux transporter EmrE"/>
    <property type="match status" value="1"/>
</dbReference>
<evidence type="ECO:0000256" key="2">
    <source>
        <dbReference type="SAM" id="MobiDB-lite"/>
    </source>
</evidence>
<feature type="domain" description="EamA" evidence="4">
    <location>
        <begin position="92"/>
        <end position="226"/>
    </location>
</feature>
<keyword evidence="3" id="KW-0812">Transmembrane</keyword>
<feature type="compositionally biased region" description="Low complexity" evidence="2">
    <location>
        <begin position="58"/>
        <end position="68"/>
    </location>
</feature>
<feature type="transmembrane region" description="Helical" evidence="3">
    <location>
        <begin position="214"/>
        <end position="231"/>
    </location>
</feature>
<dbReference type="InterPro" id="IPR000620">
    <property type="entry name" value="EamA_dom"/>
</dbReference>
<dbReference type="Proteomes" id="UP000747399">
    <property type="component" value="Unassembled WGS sequence"/>
</dbReference>
<dbReference type="PANTHER" id="PTHR22911">
    <property type="entry name" value="ACYL-MALONYL CONDENSING ENZYME-RELATED"/>
    <property type="match status" value="1"/>
</dbReference>
<proteinExistence type="inferred from homology"/>
<dbReference type="Pfam" id="PF00892">
    <property type="entry name" value="EamA"/>
    <property type="match status" value="1"/>
</dbReference>
<evidence type="ECO:0000256" key="1">
    <source>
        <dbReference type="ARBA" id="ARBA00007635"/>
    </source>
</evidence>
<evidence type="ECO:0000256" key="3">
    <source>
        <dbReference type="SAM" id="Phobius"/>
    </source>
</evidence>
<dbReference type="PANTHER" id="PTHR22911:SF76">
    <property type="entry name" value="EAMA DOMAIN-CONTAINING PROTEIN"/>
    <property type="match status" value="1"/>
</dbReference>
<keyword evidence="3" id="KW-1133">Transmembrane helix</keyword>
<dbReference type="AlphaFoldDB" id="A0A8J4BZD4"/>
<dbReference type="InterPro" id="IPR037185">
    <property type="entry name" value="EmrE-like"/>
</dbReference>
<feature type="region of interest" description="Disordered" evidence="2">
    <location>
        <begin position="29"/>
        <end position="68"/>
    </location>
</feature>
<feature type="transmembrane region" description="Helical" evidence="3">
    <location>
        <begin position="90"/>
        <end position="110"/>
    </location>
</feature>
<keyword evidence="3" id="KW-0472">Membrane</keyword>
<comment type="similarity">
    <text evidence="1">Belongs to the drug/metabolite transporter (DMT) superfamily. Plant drug/metabolite exporter (P-DME) (TC 2.A.7.4) family.</text>
</comment>
<reference evidence="5" key="1">
    <citation type="journal article" date="2021" name="Proc. Natl. Acad. Sci. U.S.A.">
        <title>Three genomes in the algal genus Volvox reveal the fate of a haploid sex-determining region after a transition to homothallism.</title>
        <authorList>
            <person name="Yamamoto K."/>
            <person name="Hamaji T."/>
            <person name="Kawai-Toyooka H."/>
            <person name="Matsuzaki R."/>
            <person name="Takahashi F."/>
            <person name="Nishimura Y."/>
            <person name="Kawachi M."/>
            <person name="Noguchi H."/>
            <person name="Minakuchi Y."/>
            <person name="Umen J.G."/>
            <person name="Toyoda A."/>
            <person name="Nozaki H."/>
        </authorList>
    </citation>
    <scope>NUCLEOTIDE SEQUENCE</scope>
    <source>
        <strain evidence="5">NIES-3780</strain>
    </source>
</reference>
<feature type="transmembrane region" description="Helical" evidence="3">
    <location>
        <begin position="343"/>
        <end position="363"/>
    </location>
</feature>
<comment type="caution">
    <text evidence="5">The sequence shown here is derived from an EMBL/GenBank/DDBJ whole genome shotgun (WGS) entry which is preliminary data.</text>
</comment>
<organism evidence="5 6">
    <name type="scientific">Volvox africanus</name>
    <dbReference type="NCBI Taxonomy" id="51714"/>
    <lineage>
        <taxon>Eukaryota</taxon>
        <taxon>Viridiplantae</taxon>
        <taxon>Chlorophyta</taxon>
        <taxon>core chlorophytes</taxon>
        <taxon>Chlorophyceae</taxon>
        <taxon>CS clade</taxon>
        <taxon>Chlamydomonadales</taxon>
        <taxon>Volvocaceae</taxon>
        <taxon>Volvox</taxon>
    </lineage>
</organism>
<feature type="transmembrane region" description="Helical" evidence="3">
    <location>
        <begin position="312"/>
        <end position="331"/>
    </location>
</feature>
<name>A0A8J4BZD4_9CHLO</name>
<feature type="transmembrane region" description="Helical" evidence="3">
    <location>
        <begin position="268"/>
        <end position="290"/>
    </location>
</feature>
<accession>A0A8J4BZD4</accession>
<evidence type="ECO:0000313" key="5">
    <source>
        <dbReference type="EMBL" id="GIL68445.1"/>
    </source>
</evidence>
<feature type="transmembrane region" description="Helical" evidence="3">
    <location>
        <begin position="237"/>
        <end position="256"/>
    </location>
</feature>